<comment type="caution">
    <text evidence="1">The sequence shown here is derived from an EMBL/GenBank/DDBJ whole genome shotgun (WGS) entry which is preliminary data.</text>
</comment>
<keyword evidence="2" id="KW-1185">Reference proteome</keyword>
<sequence length="122" mass="12814">MDHSLDLRLQVTNTSLAALSSSAIDTINFAIDTASNSASTYTTPLKSIEASQAATVDSQAIFSATIGLAASLGAPRPLDEITGFESGVSLDRESNVIVLTGLRGVYAVALQCTEEMFKWADQ</sequence>
<gene>
    <name evidence="1" type="ORF">PXEA_LOCUS24653</name>
</gene>
<dbReference type="AlphaFoldDB" id="A0A3S5CLM2"/>
<reference evidence="1" key="1">
    <citation type="submission" date="2018-11" db="EMBL/GenBank/DDBJ databases">
        <authorList>
            <consortium name="Pathogen Informatics"/>
        </authorList>
    </citation>
    <scope>NUCLEOTIDE SEQUENCE</scope>
</reference>
<evidence type="ECO:0000313" key="2">
    <source>
        <dbReference type="Proteomes" id="UP000784294"/>
    </source>
</evidence>
<proteinExistence type="predicted"/>
<dbReference type="EMBL" id="CAAALY010119882">
    <property type="protein sequence ID" value="VEL31213.1"/>
    <property type="molecule type" value="Genomic_DNA"/>
</dbReference>
<organism evidence="1 2">
    <name type="scientific">Protopolystoma xenopodis</name>
    <dbReference type="NCBI Taxonomy" id="117903"/>
    <lineage>
        <taxon>Eukaryota</taxon>
        <taxon>Metazoa</taxon>
        <taxon>Spiralia</taxon>
        <taxon>Lophotrochozoa</taxon>
        <taxon>Platyhelminthes</taxon>
        <taxon>Monogenea</taxon>
        <taxon>Polyopisthocotylea</taxon>
        <taxon>Polystomatidea</taxon>
        <taxon>Polystomatidae</taxon>
        <taxon>Protopolystoma</taxon>
    </lineage>
</organism>
<dbReference type="Proteomes" id="UP000784294">
    <property type="component" value="Unassembled WGS sequence"/>
</dbReference>
<feature type="non-terminal residue" evidence="1">
    <location>
        <position position="1"/>
    </location>
</feature>
<dbReference type="OrthoDB" id="6236702at2759"/>
<name>A0A3S5CLM2_9PLAT</name>
<accession>A0A3S5CLM2</accession>
<protein>
    <submittedName>
        <fullName evidence="1">Uncharacterized protein</fullName>
    </submittedName>
</protein>
<evidence type="ECO:0000313" key="1">
    <source>
        <dbReference type="EMBL" id="VEL31213.1"/>
    </source>
</evidence>